<organism evidence="9 10">
    <name type="scientific">Granulicella mallensis</name>
    <dbReference type="NCBI Taxonomy" id="940614"/>
    <lineage>
        <taxon>Bacteria</taxon>
        <taxon>Pseudomonadati</taxon>
        <taxon>Acidobacteriota</taxon>
        <taxon>Terriglobia</taxon>
        <taxon>Terriglobales</taxon>
        <taxon>Acidobacteriaceae</taxon>
        <taxon>Granulicella</taxon>
    </lineage>
</organism>
<dbReference type="Pfam" id="PF02782">
    <property type="entry name" value="FGGY_C"/>
    <property type="match status" value="1"/>
</dbReference>
<dbReference type="GO" id="GO:0019569">
    <property type="term" value="P:L-arabinose catabolic process to D-xylulose 5-phosphate"/>
    <property type="evidence" value="ECO:0007669"/>
    <property type="project" value="InterPro"/>
</dbReference>
<evidence type="ECO:0000256" key="5">
    <source>
        <dbReference type="ARBA" id="ARBA00022935"/>
    </source>
</evidence>
<dbReference type="InterPro" id="IPR018484">
    <property type="entry name" value="FGGY_N"/>
</dbReference>
<feature type="domain" description="Carbohydrate kinase FGGY C-terminal" evidence="8">
    <location>
        <begin position="271"/>
        <end position="454"/>
    </location>
</feature>
<keyword evidence="4" id="KW-0067">ATP-binding</keyword>
<evidence type="ECO:0000256" key="1">
    <source>
        <dbReference type="ARBA" id="ARBA00022679"/>
    </source>
</evidence>
<evidence type="ECO:0000256" key="4">
    <source>
        <dbReference type="ARBA" id="ARBA00022840"/>
    </source>
</evidence>
<gene>
    <name evidence="9" type="ORF">HDF15_001426</name>
</gene>
<dbReference type="NCBIfam" id="NF003154">
    <property type="entry name" value="PRK04123.1"/>
    <property type="match status" value="1"/>
</dbReference>
<keyword evidence="3 9" id="KW-0418">Kinase</keyword>
<name>A0A7W7ZPV6_9BACT</name>
<dbReference type="GO" id="GO:0005737">
    <property type="term" value="C:cytoplasm"/>
    <property type="evidence" value="ECO:0007669"/>
    <property type="project" value="TreeGrafter"/>
</dbReference>
<dbReference type="PANTHER" id="PTHR43435">
    <property type="entry name" value="RIBULOKINASE"/>
    <property type="match status" value="1"/>
</dbReference>
<reference evidence="9 10" key="1">
    <citation type="submission" date="2020-08" db="EMBL/GenBank/DDBJ databases">
        <title>Genomic Encyclopedia of Type Strains, Phase IV (KMG-V): Genome sequencing to study the core and pangenomes of soil and plant-associated prokaryotes.</title>
        <authorList>
            <person name="Whitman W."/>
        </authorList>
    </citation>
    <scope>NUCLEOTIDE SEQUENCE [LARGE SCALE GENOMIC DNA]</scope>
    <source>
        <strain evidence="9 10">X5P3</strain>
    </source>
</reference>
<accession>A0A7W7ZPV6</accession>
<dbReference type="InterPro" id="IPR000577">
    <property type="entry name" value="Carb_kinase_FGGY"/>
</dbReference>
<dbReference type="Proteomes" id="UP000584867">
    <property type="component" value="Unassembled WGS sequence"/>
</dbReference>
<feature type="domain" description="Carbohydrate kinase FGGY N-terminal" evidence="7">
    <location>
        <begin position="4"/>
        <end position="157"/>
    </location>
</feature>
<dbReference type="InterPro" id="IPR005929">
    <property type="entry name" value="Ribulokinase"/>
</dbReference>
<proteinExistence type="predicted"/>
<dbReference type="Gene3D" id="3.30.420.40">
    <property type="match status" value="1"/>
</dbReference>
<evidence type="ECO:0000256" key="6">
    <source>
        <dbReference type="ARBA" id="ARBA00023277"/>
    </source>
</evidence>
<protein>
    <submittedName>
        <fullName evidence="9">L-ribulokinase</fullName>
        <ecNumber evidence="9">2.7.1.16</ecNumber>
    </submittedName>
</protein>
<evidence type="ECO:0000259" key="7">
    <source>
        <dbReference type="Pfam" id="PF00370"/>
    </source>
</evidence>
<keyword evidence="1 9" id="KW-0808">Transferase</keyword>
<dbReference type="PIRSF" id="PIRSF000538">
    <property type="entry name" value="GlpK"/>
    <property type="match status" value="1"/>
</dbReference>
<dbReference type="Gene3D" id="1.20.58.2240">
    <property type="match status" value="1"/>
</dbReference>
<dbReference type="CDD" id="cd07781">
    <property type="entry name" value="ASKHA_NBD_FGGY_L-RBK"/>
    <property type="match status" value="1"/>
</dbReference>
<dbReference type="PANTHER" id="PTHR43435:SF4">
    <property type="entry name" value="FGGY CARBOHYDRATE KINASE DOMAIN-CONTAINING PROTEIN"/>
    <property type="match status" value="1"/>
</dbReference>
<evidence type="ECO:0000313" key="10">
    <source>
        <dbReference type="Proteomes" id="UP000584867"/>
    </source>
</evidence>
<evidence type="ECO:0000259" key="8">
    <source>
        <dbReference type="Pfam" id="PF02782"/>
    </source>
</evidence>
<evidence type="ECO:0000313" key="9">
    <source>
        <dbReference type="EMBL" id="MBB5063086.1"/>
    </source>
</evidence>
<dbReference type="GO" id="GO:0019150">
    <property type="term" value="F:D-ribulokinase activity"/>
    <property type="evidence" value="ECO:0007669"/>
    <property type="project" value="TreeGrafter"/>
</dbReference>
<dbReference type="RefSeq" id="WP_184253971.1">
    <property type="nucleotide sequence ID" value="NZ_JACHIO010000005.1"/>
</dbReference>
<keyword evidence="2" id="KW-0547">Nucleotide-binding</keyword>
<dbReference type="GO" id="GO:0005524">
    <property type="term" value="F:ATP binding"/>
    <property type="evidence" value="ECO:0007669"/>
    <property type="project" value="UniProtKB-KW"/>
</dbReference>
<dbReference type="EMBL" id="JACHIO010000005">
    <property type="protein sequence ID" value="MBB5063086.1"/>
    <property type="molecule type" value="Genomic_DNA"/>
</dbReference>
<sequence>MAIVAGVDFGTLSVRVTLLDSERGRLGTSSASYPLHRRREDPDFATQSHRDQMQALAAATRQVLAETGVAGANVVGLALDTTGSSVIPVDAQLQPLDEYMLWCDHRAHKEAQLITEMAHAQNLEAIAWCGGVYSHEWGFAKLLYWLRNNPGKRAYFATALEHCDMVAATLIGITDPAEVPRSICAMGHKWMWNPRWGGLPPQTFLSSLDPLFDGIREKLQGRYATSDSIAGTLSKHWAEQMGLRPGIPIPVGAFDAHWDAIGAGCKEGDVVNVVGTSTCIIAMASHTNLIPGVCGVVPGSVHPAFTGIEAGLSATGDIFEAIARRAGTDVRTLSQGLEEYAAAQTGLLRLSWDNGDRTVLVNSELGGMTLGWNLLHSAQDELFAAIEGTAFHTRIILERMAEHGVAVERVINAGGIPQNNSVLNQVYANVLGKPVLVPDGIPTSLGSGIVAMVASGIYPSIETAQKALCLPFKTYRPQPEAVARYDELFTHYRHLYFAFGEKKATPASFGEVLPTLRRIATEARTSSAT</sequence>
<dbReference type="EC" id="2.7.1.16" evidence="9"/>
<evidence type="ECO:0000256" key="3">
    <source>
        <dbReference type="ARBA" id="ARBA00022777"/>
    </source>
</evidence>
<keyword evidence="6" id="KW-0119">Carbohydrate metabolism</keyword>
<dbReference type="AlphaFoldDB" id="A0A7W7ZPV6"/>
<dbReference type="InterPro" id="IPR018485">
    <property type="entry name" value="FGGY_C"/>
</dbReference>
<keyword evidence="5" id="KW-0054">Arabinose catabolism</keyword>
<dbReference type="InterPro" id="IPR043129">
    <property type="entry name" value="ATPase_NBD"/>
</dbReference>
<evidence type="ECO:0000256" key="2">
    <source>
        <dbReference type="ARBA" id="ARBA00022741"/>
    </source>
</evidence>
<dbReference type="GO" id="GO:0008741">
    <property type="term" value="F:ribulokinase activity"/>
    <property type="evidence" value="ECO:0007669"/>
    <property type="project" value="UniProtKB-EC"/>
</dbReference>
<comment type="caution">
    <text evidence="9">The sequence shown here is derived from an EMBL/GenBank/DDBJ whole genome shotgun (WGS) entry which is preliminary data.</text>
</comment>
<dbReference type="Pfam" id="PF00370">
    <property type="entry name" value="FGGY_N"/>
    <property type="match status" value="1"/>
</dbReference>
<dbReference type="SUPFAM" id="SSF53067">
    <property type="entry name" value="Actin-like ATPase domain"/>
    <property type="match status" value="2"/>
</dbReference>